<comment type="caution">
    <text evidence="1">The sequence shown here is derived from an EMBL/GenBank/DDBJ whole genome shotgun (WGS) entry which is preliminary data.</text>
</comment>
<evidence type="ECO:0000313" key="1">
    <source>
        <dbReference type="EMBL" id="MPC89628.1"/>
    </source>
</evidence>
<sequence length="141" mass="15904">MVVVSCSTFALKTMEATEIISSATCKKHPEEARAQAGNNMLCAVQRVRSEYFLELIIWRGPGRAAVTTKQRHPRTFPHRRHRYNVAYRISLSRLSCFASLRFRNGECRLPPPSAGTTANDSIKTAEETPRIAVISWHEVTC</sequence>
<dbReference type="EMBL" id="VSRR010081654">
    <property type="protein sequence ID" value="MPC89628.1"/>
    <property type="molecule type" value="Genomic_DNA"/>
</dbReference>
<evidence type="ECO:0000313" key="2">
    <source>
        <dbReference type="Proteomes" id="UP000324222"/>
    </source>
</evidence>
<proteinExistence type="predicted"/>
<reference evidence="1 2" key="1">
    <citation type="submission" date="2019-05" db="EMBL/GenBank/DDBJ databases">
        <title>Another draft genome of Portunus trituberculatus and its Hox gene families provides insights of decapod evolution.</title>
        <authorList>
            <person name="Jeong J.-H."/>
            <person name="Song I."/>
            <person name="Kim S."/>
            <person name="Choi T."/>
            <person name="Kim D."/>
            <person name="Ryu S."/>
            <person name="Kim W."/>
        </authorList>
    </citation>
    <scope>NUCLEOTIDE SEQUENCE [LARGE SCALE GENOMIC DNA]</scope>
    <source>
        <tissue evidence="1">Muscle</tissue>
    </source>
</reference>
<keyword evidence="2" id="KW-1185">Reference proteome</keyword>
<protein>
    <submittedName>
        <fullName evidence="1">Uncharacterized protein</fullName>
    </submittedName>
</protein>
<name>A0A5B7J9P1_PORTR</name>
<dbReference type="AlphaFoldDB" id="A0A5B7J9P1"/>
<organism evidence="1 2">
    <name type="scientific">Portunus trituberculatus</name>
    <name type="common">Swimming crab</name>
    <name type="synonym">Neptunus trituberculatus</name>
    <dbReference type="NCBI Taxonomy" id="210409"/>
    <lineage>
        <taxon>Eukaryota</taxon>
        <taxon>Metazoa</taxon>
        <taxon>Ecdysozoa</taxon>
        <taxon>Arthropoda</taxon>
        <taxon>Crustacea</taxon>
        <taxon>Multicrustacea</taxon>
        <taxon>Malacostraca</taxon>
        <taxon>Eumalacostraca</taxon>
        <taxon>Eucarida</taxon>
        <taxon>Decapoda</taxon>
        <taxon>Pleocyemata</taxon>
        <taxon>Brachyura</taxon>
        <taxon>Eubrachyura</taxon>
        <taxon>Portunoidea</taxon>
        <taxon>Portunidae</taxon>
        <taxon>Portuninae</taxon>
        <taxon>Portunus</taxon>
    </lineage>
</organism>
<dbReference type="Proteomes" id="UP000324222">
    <property type="component" value="Unassembled WGS sequence"/>
</dbReference>
<gene>
    <name evidence="1" type="ORF">E2C01_084582</name>
</gene>
<accession>A0A5B7J9P1</accession>